<sequence>MTNPDLGEDPQAYVDSLTYTDDDPPALPPTATELEQSMVATSLKWSPEMRRRVRDVSAAYGITPSMLIRQYIEQGLAAEQPDRMISLSDAFRALSNLRPTG</sequence>
<dbReference type="Proteomes" id="UP000887023">
    <property type="component" value="Chromosome"/>
</dbReference>
<evidence type="ECO:0000313" key="2">
    <source>
        <dbReference type="EMBL" id="QXQ12472.1"/>
    </source>
</evidence>
<feature type="region of interest" description="Disordered" evidence="1">
    <location>
        <begin position="1"/>
        <end position="29"/>
    </location>
</feature>
<protein>
    <submittedName>
        <fullName evidence="2">Helix-turn-helix domain containing protein</fullName>
    </submittedName>
</protein>
<organism evidence="2 3">
    <name type="scientific">Skermania pinensis</name>
    <dbReference type="NCBI Taxonomy" id="39122"/>
    <lineage>
        <taxon>Bacteria</taxon>
        <taxon>Bacillati</taxon>
        <taxon>Actinomycetota</taxon>
        <taxon>Actinomycetes</taxon>
        <taxon>Mycobacteriales</taxon>
        <taxon>Gordoniaceae</taxon>
        <taxon>Skermania</taxon>
    </lineage>
</organism>
<name>A0ABX8S3S4_9ACTN</name>
<dbReference type="RefSeq" id="WP_157079932.1">
    <property type="nucleotide sequence ID" value="NZ_CBCRUZ010000018.1"/>
</dbReference>
<accession>A0ABX8S3S4</accession>
<evidence type="ECO:0000256" key="1">
    <source>
        <dbReference type="SAM" id="MobiDB-lite"/>
    </source>
</evidence>
<keyword evidence="3" id="KW-1185">Reference proteome</keyword>
<proteinExistence type="predicted"/>
<gene>
    <name evidence="2" type="ORF">KV203_10760</name>
</gene>
<dbReference type="EMBL" id="CP079105">
    <property type="protein sequence ID" value="QXQ12472.1"/>
    <property type="molecule type" value="Genomic_DNA"/>
</dbReference>
<reference evidence="2" key="1">
    <citation type="submission" date="2021-07" db="EMBL/GenBank/DDBJ databases">
        <title>Candidatus Kaistella beijingensis sp. nov. isolated from a municipal wastewater treatment plant is involved in sludge foaming.</title>
        <authorList>
            <person name="Song Y."/>
            <person name="Liu S.-J."/>
        </authorList>
    </citation>
    <scope>NUCLEOTIDE SEQUENCE</scope>
    <source>
        <strain evidence="2">DSM 43998</strain>
    </source>
</reference>
<evidence type="ECO:0000313" key="3">
    <source>
        <dbReference type="Proteomes" id="UP000887023"/>
    </source>
</evidence>